<dbReference type="EMBL" id="JAVLET010000013">
    <property type="protein sequence ID" value="KAL0466323.1"/>
    <property type="molecule type" value="Genomic_DNA"/>
</dbReference>
<reference evidence="4 5" key="1">
    <citation type="submission" date="2023-09" db="EMBL/GenBank/DDBJ databases">
        <title>Multi-omics analysis of a traditional fermented food reveals byproduct-associated fungal strains for waste-to-food upcycling.</title>
        <authorList>
            <consortium name="Lawrence Berkeley National Laboratory"/>
            <person name="Rekdal V.M."/>
            <person name="Villalobos-Escobedo J.M."/>
            <person name="Rodriguez-Valeron N."/>
            <person name="Garcia M.O."/>
            <person name="Vasquez D.P."/>
            <person name="Damayanti I."/>
            <person name="Sorensen P.M."/>
            <person name="Baidoo E.E."/>
            <person name="De Carvalho A.C."/>
            <person name="Riley R."/>
            <person name="Lipzen A."/>
            <person name="He G."/>
            <person name="Yan M."/>
            <person name="Haridas S."/>
            <person name="Daum C."/>
            <person name="Yoshinaga Y."/>
            <person name="Ng V."/>
            <person name="Grigoriev I.V."/>
            <person name="Munk R."/>
            <person name="Nuraida L."/>
            <person name="Wijaya C.H."/>
            <person name="Morales P.-C."/>
            <person name="Keasling J.D."/>
        </authorList>
    </citation>
    <scope>NUCLEOTIDE SEQUENCE [LARGE SCALE GENOMIC DNA]</scope>
    <source>
        <strain evidence="4 5">FGSC 2613</strain>
    </source>
</reference>
<name>A0ABR3D3B4_NEUIN</name>
<sequence>MAEAKAPARERPQPQDGHQHHGFKRVFPPPTPNAVRRPVGGPVPTRPVTGTTDGDATLVPPVARKAYRWDSGGVATEEIARLSSSTTLSSTADSLATSPVSVIGDCINGSKCYNCGDSPCLTLDGFGRGAAPKPNKRALYVGGLEPRVVTEDVLRQIFETTGHVQNVKIIPDIVGGALRAELGASLSTPRLLLNDKEQEDLSIIQFRWRPLVEHDLRRWTVRLAENTKRPIELSLAQLCLDDMDIDAANVANAAVIVKTGYRKRPHSPLERGEGSKRQ</sequence>
<feature type="region of interest" description="Disordered" evidence="2">
    <location>
        <begin position="1"/>
        <end position="57"/>
    </location>
</feature>
<dbReference type="InterPro" id="IPR035979">
    <property type="entry name" value="RBD_domain_sf"/>
</dbReference>
<dbReference type="PROSITE" id="PS50102">
    <property type="entry name" value="RRM"/>
    <property type="match status" value="1"/>
</dbReference>
<feature type="compositionally biased region" description="Low complexity" evidence="2">
    <location>
        <begin position="35"/>
        <end position="55"/>
    </location>
</feature>
<dbReference type="Proteomes" id="UP001451303">
    <property type="component" value="Unassembled WGS sequence"/>
</dbReference>
<keyword evidence="5" id="KW-1185">Reference proteome</keyword>
<evidence type="ECO:0000256" key="2">
    <source>
        <dbReference type="SAM" id="MobiDB-lite"/>
    </source>
</evidence>
<evidence type="ECO:0000313" key="5">
    <source>
        <dbReference type="Proteomes" id="UP001451303"/>
    </source>
</evidence>
<dbReference type="Pfam" id="PF00076">
    <property type="entry name" value="RRM_1"/>
    <property type="match status" value="1"/>
</dbReference>
<dbReference type="Gene3D" id="3.30.70.330">
    <property type="match status" value="1"/>
</dbReference>
<gene>
    <name evidence="4" type="ORF">QR685DRAFT_566123</name>
</gene>
<feature type="compositionally biased region" description="Basic and acidic residues" evidence="2">
    <location>
        <begin position="1"/>
        <end position="19"/>
    </location>
</feature>
<proteinExistence type="predicted"/>
<dbReference type="SUPFAM" id="SSF54928">
    <property type="entry name" value="RNA-binding domain, RBD"/>
    <property type="match status" value="1"/>
</dbReference>
<keyword evidence="1" id="KW-0694">RNA-binding</keyword>
<evidence type="ECO:0000313" key="4">
    <source>
        <dbReference type="EMBL" id="KAL0466323.1"/>
    </source>
</evidence>
<evidence type="ECO:0000259" key="3">
    <source>
        <dbReference type="PROSITE" id="PS50102"/>
    </source>
</evidence>
<dbReference type="InterPro" id="IPR000504">
    <property type="entry name" value="RRM_dom"/>
</dbReference>
<dbReference type="InterPro" id="IPR012677">
    <property type="entry name" value="Nucleotide-bd_a/b_plait_sf"/>
</dbReference>
<comment type="caution">
    <text evidence="4">The sequence shown here is derived from an EMBL/GenBank/DDBJ whole genome shotgun (WGS) entry which is preliminary data.</text>
</comment>
<organism evidence="4 5">
    <name type="scientific">Neurospora intermedia</name>
    <dbReference type="NCBI Taxonomy" id="5142"/>
    <lineage>
        <taxon>Eukaryota</taxon>
        <taxon>Fungi</taxon>
        <taxon>Dikarya</taxon>
        <taxon>Ascomycota</taxon>
        <taxon>Pezizomycotina</taxon>
        <taxon>Sordariomycetes</taxon>
        <taxon>Sordariomycetidae</taxon>
        <taxon>Sordariales</taxon>
        <taxon>Sordariaceae</taxon>
        <taxon>Neurospora</taxon>
    </lineage>
</organism>
<feature type="domain" description="RRM" evidence="3">
    <location>
        <begin position="137"/>
        <end position="238"/>
    </location>
</feature>
<protein>
    <recommendedName>
        <fullName evidence="3">RRM domain-containing protein</fullName>
    </recommendedName>
</protein>
<accession>A0ABR3D3B4</accession>
<evidence type="ECO:0000256" key="1">
    <source>
        <dbReference type="PROSITE-ProRule" id="PRU00176"/>
    </source>
</evidence>